<dbReference type="NCBIfam" id="NF003417">
    <property type="entry name" value="PRK04813.1"/>
    <property type="match status" value="5"/>
</dbReference>
<comment type="cofactor">
    <cofactor evidence="1">
        <name>pantetheine 4'-phosphate</name>
        <dbReference type="ChEBI" id="CHEBI:47942"/>
    </cofactor>
</comment>
<dbReference type="FunFam" id="3.40.50.980:FF:000001">
    <property type="entry name" value="Non-ribosomal peptide synthetase"/>
    <property type="match status" value="2"/>
</dbReference>
<dbReference type="GO" id="GO:0044550">
    <property type="term" value="P:secondary metabolite biosynthetic process"/>
    <property type="evidence" value="ECO:0007669"/>
    <property type="project" value="UniProtKB-ARBA"/>
</dbReference>
<evidence type="ECO:0000256" key="1">
    <source>
        <dbReference type="ARBA" id="ARBA00001957"/>
    </source>
</evidence>
<feature type="domain" description="Carrier" evidence="9">
    <location>
        <begin position="1619"/>
        <end position="1695"/>
    </location>
</feature>
<dbReference type="InterPro" id="IPR042099">
    <property type="entry name" value="ANL_N_sf"/>
</dbReference>
<dbReference type="InterPro" id="IPR000873">
    <property type="entry name" value="AMP-dep_synth/lig_dom"/>
</dbReference>
<dbReference type="FunFam" id="3.30.300.30:FF:000010">
    <property type="entry name" value="Enterobactin synthetase component F"/>
    <property type="match status" value="4"/>
</dbReference>
<keyword evidence="8" id="KW-0812">Transmembrane</keyword>
<dbReference type="RefSeq" id="WP_105322147.1">
    <property type="nucleotide sequence ID" value="NZ_CP026610.1"/>
</dbReference>
<dbReference type="SUPFAM" id="SSF56801">
    <property type="entry name" value="Acetyl-CoA synthetase-like"/>
    <property type="match status" value="5"/>
</dbReference>
<dbReference type="FunFam" id="3.40.50.980:FF:000002">
    <property type="entry name" value="Enterobactin synthetase component F"/>
    <property type="match status" value="1"/>
</dbReference>
<feature type="domain" description="Carrier" evidence="9">
    <location>
        <begin position="3121"/>
        <end position="3196"/>
    </location>
</feature>
<dbReference type="InterPro" id="IPR010060">
    <property type="entry name" value="NRPS_synth"/>
</dbReference>
<evidence type="ECO:0000256" key="4">
    <source>
        <dbReference type="ARBA" id="ARBA00022553"/>
    </source>
</evidence>
<gene>
    <name evidence="10" type="ORF">BVDSYZ_18485</name>
</gene>
<dbReference type="InterPro" id="IPR057737">
    <property type="entry name" value="Condensation_MtbB-like"/>
</dbReference>
<dbReference type="GO" id="GO:0017000">
    <property type="term" value="P:antibiotic biosynthetic process"/>
    <property type="evidence" value="ECO:0007669"/>
    <property type="project" value="UniProtKB-KW"/>
</dbReference>
<dbReference type="Pfam" id="PF00501">
    <property type="entry name" value="AMP-binding"/>
    <property type="match status" value="5"/>
</dbReference>
<protein>
    <submittedName>
        <fullName evidence="10">Non-ribosomal peptide synthetase</fullName>
    </submittedName>
</protein>
<keyword evidence="7" id="KW-0045">Antibiotic biosynthesis</keyword>
<dbReference type="EMBL" id="CP030150">
    <property type="protein sequence ID" value="AWX73889.1"/>
    <property type="molecule type" value="Genomic_DNA"/>
</dbReference>
<keyword evidence="4" id="KW-0597">Phosphoprotein</keyword>
<dbReference type="NCBIfam" id="TIGR01720">
    <property type="entry name" value="NRPS-para261"/>
    <property type="match status" value="1"/>
</dbReference>
<dbReference type="NCBIfam" id="TIGR01733">
    <property type="entry name" value="AA-adenyl-dom"/>
    <property type="match status" value="4"/>
</dbReference>
<dbReference type="Gene3D" id="1.10.1200.10">
    <property type="entry name" value="ACP-like"/>
    <property type="match status" value="5"/>
</dbReference>
<feature type="transmembrane region" description="Helical" evidence="8">
    <location>
        <begin position="84"/>
        <end position="104"/>
    </location>
</feature>
<dbReference type="CDD" id="cd05930">
    <property type="entry name" value="A_NRPS"/>
    <property type="match status" value="2"/>
</dbReference>
<dbReference type="GO" id="GO:0016874">
    <property type="term" value="F:ligase activity"/>
    <property type="evidence" value="ECO:0007669"/>
    <property type="project" value="UniProtKB-KW"/>
</dbReference>
<dbReference type="GO" id="GO:0043041">
    <property type="term" value="P:amino acid activation for nonribosomal peptide biosynthetic process"/>
    <property type="evidence" value="ECO:0007669"/>
    <property type="project" value="UniProtKB-ARBA"/>
</dbReference>
<evidence type="ECO:0000256" key="5">
    <source>
        <dbReference type="ARBA" id="ARBA00022598"/>
    </source>
</evidence>
<evidence type="ECO:0000259" key="9">
    <source>
        <dbReference type="PROSITE" id="PS50075"/>
    </source>
</evidence>
<reference evidence="10 11" key="1">
    <citation type="submission" date="2018-06" db="EMBL/GenBank/DDBJ databases">
        <title>Complete Genome Sequence of Bacillus velezensis DSYZ, a Plant Growth-Promoting Rhizobacterium with Antifungal Activity.</title>
        <authorList>
            <person name="Du B."/>
            <person name="Ding Y."/>
            <person name="Liu K."/>
            <person name="Yao L."/>
            <person name="Wang C."/>
            <person name="Li H."/>
            <person name="Liu H."/>
        </authorList>
    </citation>
    <scope>NUCLEOTIDE SEQUENCE [LARGE SCALE GENOMIC DNA]</scope>
    <source>
        <strain evidence="10 11">DSYZ</strain>
    </source>
</reference>
<accession>A0ABC8DD97</accession>
<dbReference type="Proteomes" id="UP000250069">
    <property type="component" value="Chromosome"/>
</dbReference>
<dbReference type="InterPro" id="IPR036736">
    <property type="entry name" value="ACP-like_sf"/>
</dbReference>
<dbReference type="InterPro" id="IPR025110">
    <property type="entry name" value="AMP-bd_C"/>
</dbReference>
<evidence type="ECO:0000313" key="11">
    <source>
        <dbReference type="Proteomes" id="UP000250069"/>
    </source>
</evidence>
<dbReference type="GO" id="GO:0008610">
    <property type="term" value="P:lipid biosynthetic process"/>
    <property type="evidence" value="ECO:0007669"/>
    <property type="project" value="UniProtKB-ARBA"/>
</dbReference>
<feature type="domain" description="Carrier" evidence="9">
    <location>
        <begin position="4432"/>
        <end position="4507"/>
    </location>
</feature>
<evidence type="ECO:0000256" key="6">
    <source>
        <dbReference type="ARBA" id="ARBA00022737"/>
    </source>
</evidence>
<dbReference type="PROSITE" id="PS00012">
    <property type="entry name" value="PHOSPHOPANTETHEINE"/>
    <property type="match status" value="3"/>
</dbReference>
<feature type="domain" description="Carrier" evidence="9">
    <location>
        <begin position="5462"/>
        <end position="5537"/>
    </location>
</feature>
<dbReference type="InterPro" id="IPR045851">
    <property type="entry name" value="AMP-bd_C_sf"/>
</dbReference>
<dbReference type="Pfam" id="PF00668">
    <property type="entry name" value="Condensation"/>
    <property type="match status" value="7"/>
</dbReference>
<dbReference type="InterPro" id="IPR010071">
    <property type="entry name" value="AA_adenyl_dom"/>
</dbReference>
<dbReference type="PROSITE" id="PS00455">
    <property type="entry name" value="AMP_BINDING"/>
    <property type="match status" value="3"/>
</dbReference>
<organism evidence="10 11">
    <name type="scientific">Bacillus velezensis</name>
    <dbReference type="NCBI Taxonomy" id="492670"/>
    <lineage>
        <taxon>Bacteria</taxon>
        <taxon>Bacillati</taxon>
        <taxon>Bacillota</taxon>
        <taxon>Bacilli</taxon>
        <taxon>Bacillales</taxon>
        <taxon>Bacillaceae</taxon>
        <taxon>Bacillus</taxon>
        <taxon>Bacillus amyloliquefaciens group</taxon>
    </lineage>
</organism>
<dbReference type="FunFam" id="3.30.559.30:FF:000006">
    <property type="entry name" value="Yersiniabactin polyketide/non-ribosomal peptide synthetase"/>
    <property type="match status" value="1"/>
</dbReference>
<dbReference type="PANTHER" id="PTHR45527:SF1">
    <property type="entry name" value="FATTY ACID SYNTHASE"/>
    <property type="match status" value="1"/>
</dbReference>
<dbReference type="InterPro" id="IPR020806">
    <property type="entry name" value="PKS_PP-bd"/>
</dbReference>
<keyword evidence="3" id="KW-0596">Phosphopantetheine</keyword>
<dbReference type="PANTHER" id="PTHR45527">
    <property type="entry name" value="NONRIBOSOMAL PEPTIDE SYNTHETASE"/>
    <property type="match status" value="1"/>
</dbReference>
<dbReference type="CDD" id="cd19534">
    <property type="entry name" value="E_NRPS"/>
    <property type="match status" value="1"/>
</dbReference>
<dbReference type="Gene3D" id="3.30.300.30">
    <property type="match status" value="5"/>
</dbReference>
<dbReference type="FunFam" id="3.40.50.12780:FF:000012">
    <property type="entry name" value="Non-ribosomal peptide synthetase"/>
    <property type="match status" value="1"/>
</dbReference>
<evidence type="ECO:0000313" key="10">
    <source>
        <dbReference type="EMBL" id="AWX73889.1"/>
    </source>
</evidence>
<dbReference type="Gene3D" id="2.30.38.10">
    <property type="entry name" value="Luciferase, Domain 3"/>
    <property type="match status" value="1"/>
</dbReference>
<dbReference type="InterPro" id="IPR009081">
    <property type="entry name" value="PP-bd_ACP"/>
</dbReference>
<dbReference type="InterPro" id="IPR023213">
    <property type="entry name" value="CAT-like_dom_sf"/>
</dbReference>
<dbReference type="InterPro" id="IPR020845">
    <property type="entry name" value="AMP-binding_CS"/>
</dbReference>
<dbReference type="Pfam" id="PF13193">
    <property type="entry name" value="AMP-binding_C"/>
    <property type="match status" value="4"/>
</dbReference>
<dbReference type="SUPFAM" id="SSF47336">
    <property type="entry name" value="ACP-like"/>
    <property type="match status" value="5"/>
</dbReference>
<name>A0ABC8DD97_BACVE</name>
<dbReference type="SUPFAM" id="SSF52777">
    <property type="entry name" value="CoA-dependent acyltransferases"/>
    <property type="match status" value="12"/>
</dbReference>
<dbReference type="Gene3D" id="3.40.50.980">
    <property type="match status" value="2"/>
</dbReference>
<dbReference type="Pfam" id="PF00550">
    <property type="entry name" value="PP-binding"/>
    <property type="match status" value="5"/>
</dbReference>
<dbReference type="Gene3D" id="3.40.50.12780">
    <property type="entry name" value="N-terminal domain of ligase-like"/>
    <property type="match status" value="4"/>
</dbReference>
<evidence type="ECO:0000256" key="3">
    <source>
        <dbReference type="ARBA" id="ARBA00022450"/>
    </source>
</evidence>
<feature type="domain" description="Carrier" evidence="9">
    <location>
        <begin position="579"/>
        <end position="654"/>
    </location>
</feature>
<dbReference type="Gene3D" id="3.30.559.10">
    <property type="entry name" value="Chloramphenicol acetyltransferase-like domain"/>
    <property type="match status" value="6"/>
</dbReference>
<keyword evidence="8" id="KW-0472">Membrane</keyword>
<proteinExistence type="inferred from homology"/>
<keyword evidence="8" id="KW-1133">Transmembrane helix</keyword>
<dbReference type="InterPro" id="IPR001242">
    <property type="entry name" value="Condensation_dom"/>
</dbReference>
<dbReference type="InterPro" id="IPR006162">
    <property type="entry name" value="Ppantetheine_attach_site"/>
</dbReference>
<evidence type="ECO:0000256" key="7">
    <source>
        <dbReference type="ARBA" id="ARBA00023194"/>
    </source>
</evidence>
<dbReference type="Gene3D" id="3.30.559.30">
    <property type="entry name" value="Nonribosomal peptide synthetase, condensation domain"/>
    <property type="match status" value="6"/>
</dbReference>
<dbReference type="FunFam" id="3.30.559.10:FF:000023">
    <property type="entry name" value="Non-ribosomal peptide synthetase"/>
    <property type="match status" value="1"/>
</dbReference>
<dbReference type="CDD" id="cd19531">
    <property type="entry name" value="LCL_NRPS-like"/>
    <property type="match status" value="2"/>
</dbReference>
<keyword evidence="6" id="KW-0677">Repeat</keyword>
<dbReference type="PROSITE" id="PS50075">
    <property type="entry name" value="CARRIER"/>
    <property type="match status" value="5"/>
</dbReference>
<sequence length="5704" mass="649692">MKPYTKSVLEDGVNITLDQLLGIYANEKSRGVYFTQSDGSELFESYESLYFNAKSILGALQKQGFQKGSYIIFQTNNNLSFIRLFWGCILGGMIPVPLSVPLIASPDTEAFKKLVKVSEQLPNAWIITDERNLNTFRESYEANNLKYLEYETLACNMEEGQCVTVDCQDLAYIQYSSGSTGNPKGVKLTHENLVYNLAQIVDRLKLDTNDVMASWLPLTHDMGLIGYHLTPIFAGISHSLLNSGTFLKKSWLYLQKCAQLKATVLVSPNFGLDWMIKTVKDSHLENIDLSSVRNIMCGAEPISMDTIRRFYEKFSSSGLRENTIHQVYGMAEASLAVTIPEEGHNRSVCINRHKARIGQEVEYIETKEPNAAEFAIVGEPLYELEILIVDDEDHILGENYIGNIVIKGKNVFEGYMNHDSSPFNEQGFFCTGDLGLLRNGELIVMGRKKDILFVNGQNYYASDIENMLTLAIPELSQVVVCGVRNPSSIRDEIIVFVHNRKDAKAFLPLAHQVQDMVLERVGIAADYVIPIKTIPKTTSGKVQRFLLIERFENHEFDEVIAIAPYSYQSIKESAKKSAWNKTEIENQIVEIAKEVFSIPSLKVDDTISRMGVSSLTLIRFQDEINQRFQVEIPIVSLFKMSTLEQIIKMVEEQLKAEDVNASELTGNKDMWYEPFQVTEIQGAYLVGRQNIMEMGNVSTHAYYEFETELDIKRLNDALNHVLERQLMLRTIFDETGMQKVRRSNSSYEICIEDLQDLSLEDQQKRILEKRNSRSHFVFQQDHWPLFELTAFILGEKKNYLFLDIDLLIADGGSLLILIQEIMDYYEKPNMEIKPLTFQFSDYVRALESFRESSAYQKAQDYWQAKIEDFPYAPQLPLVCEPEFIEKPIFQRMEKSLTTDQWNIVKGLATQYGVTPSVFLCTIYAEVLCKWSNQSRMALNLTLFNRQSFHPDVMKLIGDFTSVLLLDIDLSVHRAFWEKASMVQDILFEAVDHRFYSGVDVIRNIASKREMTSKAIMPIVFTSMLFDKSEFADTLTKLGKIKYGISQTPQVFLDFQVTERDGQLIMTWDYAKDLFDEDMISAMFETYQLRLQQVIDNKLSSMPLPVTQYQLLLDYNRTQGDYEGDLLQRLIDQQCQKTPDAIAVKLGQDTLTYGELARKSNQVARYLAEQNYALNSYIGVWAERRIETIVNMVAILKAGHAYIPVNPEHPEERIKYIVEHSDIKLMIHPDLYETENLSTYNDGALELLEGCQQDRAYAIYTSGSTGHPKGVVITHEAVVNTLLDINEKFQVNSEDKIIALSSMSFDLSVYDIFGALISGAQLVLIPDLLDMASIHQIMIEEEITIWNSVPAIMDMYLESTKQDTVHSTSAERLRMVMLSGDWISLGLPAKIKTRMPKAQVIGLGGATEGSIWSIYFPITEVKPEWKSIPYGYPLKNQQIYVLDECGEECPVGVPGELHIGGKGVAAGYLNEEEKTKAAFINHRLGYLYKTGDYGVMRPEGYVDFLGRKDSQVKIRGHRVELGEIEHCINHLPHIQQSVVADYSDSHGEKQLCGYIVADETVELAEIKRELAKHLPDYMIPAQFIQVDEIPLSANGKVDRKLLPNPEQFIEETKMIRGYEAPKTQTEKLVVEAFEHVLGMERVSVNDNFFDLGGDSIKAIHILNKIREAGYDSSMRNLLMERTPKLIAMNLSTKKEIMPAEQGEITGEISLTPIQNYFFAQNMIDPEHFNVCQVFKVREKLNDLALQKALSALVQHHDMLRATYKDKKQVIGKVEDKKWYGFTKIACEPEEIQEKIKTTKVKMDLAEGPLLQAVLFSTPEQDYMMLLAHHMIMDVISWRILTEDLEKGYSQALNQKEITLPAKTVSFKVWSEGLAYYSQSEKLKRRLAYWSEIENKLVDGKLKEDGIDDKFEPKTAVACLNAAITEKLLKESAHAYNTEINDLLVAALGRAVNKVTGQRTLAIQMEGHGREETVGSFDLGRTIGWFTSIYPVVLDELGTNIAQDIRNTKETLRRVPGHGIDYGIIKNAAMGNPEEMDVEVAPDISFNYLGELGTKKESGDLYFEFSQLGYGQDTNPRNQFGPSINVIGHVQKGSLSMTVTCNSSRYLAERIEQIGKAYEEELIAVAEHCSHAQKSESTASDFGESVWKDSEFCYVQEAVEIRGQEIQRIYPLAPVQEGMLYEKLMDESSTKYVVQQTLRLADVDVEKMHKAFKYLATQHDILRTKICYRGVSVPRQVVLKERMPEFNYMEVDNESDYLDLKEQDVKRGFDLEEDTLLRMNLIKINNSGYRLIMTNHHIILDGWCLPILRKELFSAYMATDEEQLKTPNQAASNKMGSYEKFVHYINEKDKETSLKYWEDLLQGYETRADILPLGRPDETEEESQSQEFKLSIEVTEQAEAICAQYDVTLNTLVEACWGVLLEKYNSTNDVVFGKVVSGRNAEIEDIEEIVGLFINTIPVRISTTNEDTFADLLKSLQSQAIIANEHDFLPLAEIQNHTLLGRDLIGTLFFFEGYQGTSINIDGKLNVESEYYREQIGYDLGMTAFKSDRIHFRILFSTKLYNKEQINIIGSHLQRLMEQAIAAPQTKLIELGMTSEAEEMKELVQFNATDSDYPRDKTIVQLFEEQVARTPHNTAVVCGNEQLSYAELNARANQLSLKLRREYHVQPDDFVAIIAERSLEMVIGLYAIIKSGAAYVPIDPLYPEERIEYILEDSQPKAVLIGHGKYNISPEKVVNLYSESNYGEGAGNLEHVNTPRDLIYLVYTSGTTGKPKGVMVEHQNIVNQQMWTQREYPLHEGESLLMKTTCAFDVFAWEVFWWMLAGGKLVILQQGEESQSDKIIKVIQDYKVNAIQFVPSMFNMFLEELDMSKEKINTLRYIINIGEKLNAESVRHYNQLREKGQVRAELLNLYGPAETTVNSSGYHCPTGLDVDKILIGKPISNTQIYILSNEKIAGIGVPGELCIAGESVSRGYLNREELTAQKFIKNPFGSGMMYKTGDLARWIPDGNIEYLGRIDDQVKIRGFRIEPGEIESTLMELEGVSRAAVVVRQDKQGEKYLCAYVVVHTEIEELDEDTIKSELRKKLPDYMVPVYIIRIDQIPLSHNGKLDKAALPEPEYKPKEYVAPINREEKLIVEAFEKVLGITGISVNDSFFDLGGHSLKVTLLCNELEKTIGIRLQLSEIFALSTPKRIAERIGSLQQDRFSEIPKIAEAEFYPMSSVQKRLYLLNEIVGPSISYNISNVIKYENTLDKEQLQGALDKLLEREEVLRTSFHLINGEPVQVIQPDARVVLEYKEADTLDIQDEYDRFVCPFDLFKAPLMRVKLLQTPQASYLMLDIHHIVSDGESLPIMMNWISELYEGNTLPIPRLHYKDFSAWQMTQDITKQAAYWKNEFLGEIPILNLNTDFQRPKKKSFNGANVKTKIEEPVFMEIKELAKKHGATEFMTMLSTFMILLSKYSQQEEIVVGTPVSGRTHVDTQEMLGMFVNSLAIKGKVKQEESFEQVLLGVKEKCLRAYDNQDFQYEDLVEAVDVKRDLSRNPLFDVMFMMPESEIMSGSKSIVSGTWVPMEGKVAKFDLNLMVIHTSEGYVVNLEYSTDLFKQETIKQMLDDYVLLLSEVIKHPEDRLQELLKKEDVKKEDVKKEEKDSTQAELDHRANHLAQQVSDLMRALQQRDQAYWKEKVDNFPHAPQLPLLPNGNAVNNATVKRLETRIAATDWAIVRNKALDNKIAPSALLCTIYAEVLFKWSNQSNMALSLNLFSNQPFHQDGMSLMGDFVSKLLLDIDLSSHRPFWERTTEIQNRLFEALDHRFYSGVDFLRDLAEHRGQEGQAIMPFVFTSMLRDEVDFFNANIGSRGELKYGINQTPEVFLDFQVAERDGQLIMTWDYAKDLFDEDMISAMFETYQLRLQQVIDHNLSSMPLPVTQSELLLDYNRTQGDYEGDLLQRLIDQQCQKTPDAIAVKLGQDTLTYGELARKSNQVARYLAEQNYALNSYIGVWAERRIETIVNMVAILKAGHAYIPVNPEHPEERIKYIVEHSDIKLMIHPDLYETENLSTYNDGALELLEGCQQDRAYAIYTSGSTGHPKGVVITHEAVVNTLLDINEKFQVNSEDKIIALSSMSFDLSVYDIFGALISGAQLVLIPDLLDMASIHQIMIEEEITIWNSVPAIMDMYLESTKQDTVHSTSAERLRMVMLSGDWISLGLPAKIKTRMPKAQVIGLGGATEGSIWSIYFPITEVKPEWKSIPYGYPLKNQQIYVLDECGEECPVGVPGELHIGGKGVAAGYLNEEEKTKAAFINHRLGYLYKTGDYGVMRPEGYVDFLGRKDSQVKIRGHRVELGEIEHCINHLPHIQQSVVADYSDSHGEKQLCGYIVADETVELAEIKRELAKHLPDYMIPAQFIQVDEIPLSANGKVDRKLLPNPEQFIEETKMIRGYEAPKTQTEKLVVEAFEHVLVMERVSVNDNFFDLGGYSLNVIRLCNELEKSTGVRLPLREIFDLVTPKNIAEQIKNSKENTFEEIPEIAEAESYSISSAQKRLYLLDQLTGPGITYNIPLVIKLKVKPDNERLQRALDQLVEHEEILRTSFHIVNGEPIQKISSDARIVLEHSEVKTADSQYIQDEYNTFVQPFDLSKSPLMRAKILNTPSDSYLFLDIHHILCDAGSMPVMLYKIQELYEGRELLTPRVQYKDFSAWQNARDITEQAAYWKKEFSGDIPVLDLIMDYPRPHKQSFRGANFRTQVEEKTSIKVKELAKKYGATEFMVLLSTFFSMLGKYSRQEEIIVGTPISGRNHTDTQNMLGMFVNTLAIKGNVCADDTFEDVLLRTKEKCLQAYDNKDYQFEDLVEAVGVKREFSRNPVFDVMFVLQDDERESYSDRIHIGTRESVEGSISKFDLTLTMISDAEGYKIDFEYSTDLFKPETIEYMAKHFLTLIEGVLMSPEKKLQEIAMVDLYEEAKILGEFNMTDAEFPQNMTIVQLLEEQAARIPNSIAITFNGQQMTYAQLNERANALARKLREDYNIQPNDFVVISTEKCLEMVVGIYAILKAGAAYVPVDPSYPEERINYIINDCKPKVVLCSTKEPEVDIPVMHLHDEANYQMECSNLVHVNHSSDLMYVIYTSGTTGRPKGVMVQHVNVVRLLKNDKFKLDLYENDIWVQFHSYCFDVSVWEIFGSLLNGAKLVIPSEDTVKDGYAFGELLQKEAVTILCQVPSPFYALIDATTGQTINSLRYVIFAGEALYPAHLKKWHENNRHCRLVNMYGPTETTVYATYRDIDAEAIERGISDIGMPLPTLKIYILNGNELCGIGVPGEVCITGEGVSQGYLNRQDLTDEKFVHNPFGSGKMYRTGDLARWLPNGNIEYIGRMDDQAKIRGYRIEPREVESRLLELEGINEAVVIVREDKRNEKFLCAYVITETEIEEKDVKIKLSKVLPDYMVPAHIISVDAIPLTSNGKLDKASLPQPQYKSKEYIAARNEYETLIVQAFENILDIEKVSVTDSFFDLGGSSLKAVLLCNELEKAIGVRLSIRDVFNFGTPEQIAGNIESIESEMFMAIEQASAAEYYPTSSAQKRLYLLDEMTGPNINYNVSDVYAYEEPLDKERLQKALDKLLKQEEILRTSFHVVDGEPIQTISPDARVLIDYSEVDEIDIQTEYDKFIQPFVLSEAPLMRVKLMKTTTASYLFVDIHHIICDGESLPVILQQVNEFYENDGTDYE</sequence>
<comment type="similarity">
    <text evidence="2">Belongs to the ATP-dependent AMP-binding enzyme family.</text>
</comment>
<dbReference type="CDD" id="cd19535">
    <property type="entry name" value="Cyc_NRPS"/>
    <property type="match status" value="1"/>
</dbReference>
<dbReference type="SMART" id="SM00823">
    <property type="entry name" value="PKS_PP"/>
    <property type="match status" value="4"/>
</dbReference>
<evidence type="ECO:0000256" key="8">
    <source>
        <dbReference type="SAM" id="Phobius"/>
    </source>
</evidence>
<keyword evidence="5" id="KW-0436">Ligase</keyword>
<evidence type="ECO:0000256" key="2">
    <source>
        <dbReference type="ARBA" id="ARBA00006432"/>
    </source>
</evidence>